<dbReference type="GO" id="GO:0008757">
    <property type="term" value="F:S-adenosylmethionine-dependent methyltransferase activity"/>
    <property type="evidence" value="ECO:0007669"/>
    <property type="project" value="InterPro"/>
</dbReference>
<keyword evidence="2" id="KW-0808">Transferase</keyword>
<dbReference type="PANTHER" id="PTHR43861">
    <property type="entry name" value="TRANS-ACONITATE 2-METHYLTRANSFERASE-RELATED"/>
    <property type="match status" value="1"/>
</dbReference>
<keyword evidence="5" id="KW-1185">Reference proteome</keyword>
<sequence length="229" mass="26674">MAMVLPEQYNESNDMTTVSTLKHLAKYKDLIKWKVGECILEFSIGDGKCSANCLQPILPGDYKEFVVLDISKQMIDFVQSKINIPRVQFVVEDIANKHLPSEFENRFDHIFGIFAMHNVHDPNQAFKNIYKMLKPGGQVFVSCFDHKPVDEAFAKLAEHLKWKKYGDHTSAYYYKADPKSEYEKDLAEAGFKDYIFDVVTESHMFDENESVWKSKFLLFFMRVNSIKLR</sequence>
<evidence type="ECO:0000256" key="1">
    <source>
        <dbReference type="ARBA" id="ARBA00022603"/>
    </source>
</evidence>
<protein>
    <recommendedName>
        <fullName evidence="3">Methyltransferase domain-containing protein</fullName>
    </recommendedName>
</protein>
<dbReference type="EMBL" id="OU898277">
    <property type="protein sequence ID" value="CAG9829228.1"/>
    <property type="molecule type" value="Genomic_DNA"/>
</dbReference>
<dbReference type="OrthoDB" id="66144at2759"/>
<dbReference type="InterPro" id="IPR041698">
    <property type="entry name" value="Methyltransf_25"/>
</dbReference>
<dbReference type="Pfam" id="PF13649">
    <property type="entry name" value="Methyltransf_25"/>
    <property type="match status" value="1"/>
</dbReference>
<reference evidence="4" key="1">
    <citation type="submission" date="2022-01" db="EMBL/GenBank/DDBJ databases">
        <authorList>
            <person name="King R."/>
        </authorList>
    </citation>
    <scope>NUCLEOTIDE SEQUENCE</scope>
</reference>
<dbReference type="Proteomes" id="UP001153709">
    <property type="component" value="Chromosome 2"/>
</dbReference>
<dbReference type="Gene3D" id="3.40.50.150">
    <property type="entry name" value="Vaccinia Virus protein VP39"/>
    <property type="match status" value="1"/>
</dbReference>
<dbReference type="PANTHER" id="PTHR43861:SF1">
    <property type="entry name" value="TRANS-ACONITATE 2-METHYLTRANSFERASE"/>
    <property type="match status" value="1"/>
</dbReference>
<dbReference type="SUPFAM" id="SSF53335">
    <property type="entry name" value="S-adenosyl-L-methionine-dependent methyltransferases"/>
    <property type="match status" value="1"/>
</dbReference>
<dbReference type="AlphaFoldDB" id="A0A9N9STP4"/>
<keyword evidence="1" id="KW-0489">Methyltransferase</keyword>
<name>A0A9N9STP4_DIABA</name>
<dbReference type="CDD" id="cd02440">
    <property type="entry name" value="AdoMet_MTases"/>
    <property type="match status" value="1"/>
</dbReference>
<evidence type="ECO:0000256" key="2">
    <source>
        <dbReference type="ARBA" id="ARBA00022679"/>
    </source>
</evidence>
<gene>
    <name evidence="4" type="ORF">DIABBA_LOCUS3070</name>
</gene>
<evidence type="ECO:0000313" key="4">
    <source>
        <dbReference type="EMBL" id="CAG9829228.1"/>
    </source>
</evidence>
<evidence type="ECO:0000259" key="3">
    <source>
        <dbReference type="Pfam" id="PF13649"/>
    </source>
</evidence>
<accession>A0A9N9STP4</accession>
<feature type="domain" description="Methyltransferase" evidence="3">
    <location>
        <begin position="39"/>
        <end position="137"/>
    </location>
</feature>
<organism evidence="4 5">
    <name type="scientific">Diabrotica balteata</name>
    <name type="common">Banded cucumber beetle</name>
    <dbReference type="NCBI Taxonomy" id="107213"/>
    <lineage>
        <taxon>Eukaryota</taxon>
        <taxon>Metazoa</taxon>
        <taxon>Ecdysozoa</taxon>
        <taxon>Arthropoda</taxon>
        <taxon>Hexapoda</taxon>
        <taxon>Insecta</taxon>
        <taxon>Pterygota</taxon>
        <taxon>Neoptera</taxon>
        <taxon>Endopterygota</taxon>
        <taxon>Coleoptera</taxon>
        <taxon>Polyphaga</taxon>
        <taxon>Cucujiformia</taxon>
        <taxon>Chrysomeloidea</taxon>
        <taxon>Chrysomelidae</taxon>
        <taxon>Galerucinae</taxon>
        <taxon>Diabroticina</taxon>
        <taxon>Diabroticites</taxon>
        <taxon>Diabrotica</taxon>
    </lineage>
</organism>
<dbReference type="InterPro" id="IPR029063">
    <property type="entry name" value="SAM-dependent_MTases_sf"/>
</dbReference>
<evidence type="ECO:0000313" key="5">
    <source>
        <dbReference type="Proteomes" id="UP001153709"/>
    </source>
</evidence>
<proteinExistence type="predicted"/>